<gene>
    <name evidence="2" type="ORF">HH212_26765</name>
</gene>
<dbReference type="Proteomes" id="UP000502415">
    <property type="component" value="Plasmid unnamed1"/>
</dbReference>
<accession>A0A7Z2ZVV6</accession>
<proteinExistence type="predicted"/>
<feature type="region of interest" description="Disordered" evidence="1">
    <location>
        <begin position="1"/>
        <end position="20"/>
    </location>
</feature>
<keyword evidence="2" id="KW-0614">Plasmid</keyword>
<feature type="compositionally biased region" description="Polar residues" evidence="1">
    <location>
        <begin position="1"/>
        <end position="15"/>
    </location>
</feature>
<name>A0A7Z2ZVV6_9BURK</name>
<geneLocation type="plasmid" evidence="2 3">
    <name>unnamed1</name>
</geneLocation>
<evidence type="ECO:0000256" key="1">
    <source>
        <dbReference type="SAM" id="MobiDB-lite"/>
    </source>
</evidence>
<dbReference type="EMBL" id="CP051686">
    <property type="protein sequence ID" value="QJE03700.1"/>
    <property type="molecule type" value="Genomic_DNA"/>
</dbReference>
<dbReference type="KEGG" id="mfy:HH212_26765"/>
<dbReference type="AlphaFoldDB" id="A0A7Z2ZVV6"/>
<sequence>MHVQQALTQQQSTNLPRPGLPDFESSFAAYTSRAASVYSCEVPLLAARLGAMRAADETGLPMTVFRTADTHGWAYTNPISRVLHKAEVFVTILPARFFF</sequence>
<organism evidence="2 3">
    <name type="scientific">Massilia forsythiae</name>
    <dbReference type="NCBI Taxonomy" id="2728020"/>
    <lineage>
        <taxon>Bacteria</taxon>
        <taxon>Pseudomonadati</taxon>
        <taxon>Pseudomonadota</taxon>
        <taxon>Betaproteobacteria</taxon>
        <taxon>Burkholderiales</taxon>
        <taxon>Oxalobacteraceae</taxon>
        <taxon>Telluria group</taxon>
        <taxon>Massilia</taxon>
    </lineage>
</organism>
<evidence type="ECO:0000313" key="3">
    <source>
        <dbReference type="Proteomes" id="UP000502415"/>
    </source>
</evidence>
<keyword evidence="3" id="KW-1185">Reference proteome</keyword>
<dbReference type="RefSeq" id="WP_170205767.1">
    <property type="nucleotide sequence ID" value="NZ_CP051686.1"/>
</dbReference>
<protein>
    <submittedName>
        <fullName evidence="2">Uncharacterized protein</fullName>
    </submittedName>
</protein>
<evidence type="ECO:0000313" key="2">
    <source>
        <dbReference type="EMBL" id="QJE03700.1"/>
    </source>
</evidence>
<reference evidence="2 3" key="1">
    <citation type="submission" date="2020-04" db="EMBL/GenBank/DDBJ databases">
        <title>Genome sequencing of novel species.</title>
        <authorList>
            <person name="Heo J."/>
            <person name="Kim S.-J."/>
            <person name="Kim J.-S."/>
            <person name="Hong S.-B."/>
            <person name="Kwon S.-W."/>
        </authorList>
    </citation>
    <scope>NUCLEOTIDE SEQUENCE [LARGE SCALE GENOMIC DNA]</scope>
    <source>
        <strain evidence="2 3">GN2-R2</strain>
        <plasmid evidence="2 3">unnamed1</plasmid>
    </source>
</reference>